<dbReference type="InterPro" id="IPR004089">
    <property type="entry name" value="MCPsignal_dom"/>
</dbReference>
<dbReference type="GO" id="GO:0004888">
    <property type="term" value="F:transmembrane signaling receptor activity"/>
    <property type="evidence" value="ECO:0007669"/>
    <property type="project" value="InterPro"/>
</dbReference>
<evidence type="ECO:0000259" key="5">
    <source>
        <dbReference type="PROSITE" id="PS50111"/>
    </source>
</evidence>
<keyword evidence="4" id="KW-0175">Coiled coil</keyword>
<dbReference type="PANTHER" id="PTHR32089:SF112">
    <property type="entry name" value="LYSOZYME-LIKE PROTEIN-RELATED"/>
    <property type="match status" value="1"/>
</dbReference>
<gene>
    <name evidence="6" type="ORF">SKA53_10749</name>
</gene>
<feature type="domain" description="Methyl-accepting transducer" evidence="5">
    <location>
        <begin position="24"/>
        <end position="260"/>
    </location>
</feature>
<comment type="similarity">
    <text evidence="2">Belongs to the methyl-accepting chemotaxis (MCP) protein family.</text>
</comment>
<name>A3V1P9_9RHOB</name>
<evidence type="ECO:0000313" key="6">
    <source>
        <dbReference type="EMBL" id="EAQ08198.1"/>
    </source>
</evidence>
<dbReference type="SMART" id="SM00283">
    <property type="entry name" value="MA"/>
    <property type="match status" value="1"/>
</dbReference>
<reference evidence="6 7" key="1">
    <citation type="submission" date="2006-01" db="EMBL/GenBank/DDBJ databases">
        <authorList>
            <person name="Hagstrom A."/>
            <person name="Ferriera S."/>
            <person name="Johnson J."/>
            <person name="Kravitz S."/>
            <person name="Halpern A."/>
            <person name="Remington K."/>
            <person name="Beeson K."/>
            <person name="Tran B."/>
            <person name="Rogers Y.-H."/>
            <person name="Friedman R."/>
            <person name="Venter J.C."/>
        </authorList>
    </citation>
    <scope>NUCLEOTIDE SEQUENCE [LARGE SCALE GENOMIC DNA]</scope>
    <source>
        <strain evidence="6 7">SKA53</strain>
    </source>
</reference>
<dbReference type="GO" id="GO:0016020">
    <property type="term" value="C:membrane"/>
    <property type="evidence" value="ECO:0007669"/>
    <property type="project" value="InterPro"/>
</dbReference>
<dbReference type="RefSeq" id="WP_007206099.1">
    <property type="nucleotide sequence ID" value="NZ_CH672414.1"/>
</dbReference>
<accession>A3V1P9</accession>
<proteinExistence type="inferred from homology"/>
<dbReference type="Proteomes" id="UP000004507">
    <property type="component" value="Unassembled WGS sequence"/>
</dbReference>
<dbReference type="PROSITE" id="PS50111">
    <property type="entry name" value="CHEMOTAXIS_TRANSDUC_2"/>
    <property type="match status" value="1"/>
</dbReference>
<protein>
    <submittedName>
        <fullName evidence="6">Putative chemotaxis protein</fullName>
    </submittedName>
</protein>
<dbReference type="InterPro" id="IPR004090">
    <property type="entry name" value="Chemotax_Me-accpt_rcpt"/>
</dbReference>
<evidence type="ECO:0000256" key="3">
    <source>
        <dbReference type="PROSITE-ProRule" id="PRU00284"/>
    </source>
</evidence>
<dbReference type="eggNOG" id="COG0840">
    <property type="taxonomic scope" value="Bacteria"/>
</dbReference>
<feature type="coiled-coil region" evidence="4">
    <location>
        <begin position="256"/>
        <end position="290"/>
    </location>
</feature>
<comment type="caution">
    <text evidence="6">The sequence shown here is derived from an EMBL/GenBank/DDBJ whole genome shotgun (WGS) entry which is preliminary data.</text>
</comment>
<dbReference type="SUPFAM" id="SSF58104">
    <property type="entry name" value="Methyl-accepting chemotaxis protein (MCP) signaling domain"/>
    <property type="match status" value="1"/>
</dbReference>
<organism evidence="6 7">
    <name type="scientific">Yoonia vestfoldensis SKA53</name>
    <dbReference type="NCBI Taxonomy" id="314232"/>
    <lineage>
        <taxon>Bacteria</taxon>
        <taxon>Pseudomonadati</taxon>
        <taxon>Pseudomonadota</taxon>
        <taxon>Alphaproteobacteria</taxon>
        <taxon>Rhodobacterales</taxon>
        <taxon>Paracoccaceae</taxon>
        <taxon>Yoonia</taxon>
    </lineage>
</organism>
<dbReference type="EMBL" id="AAMS01000001">
    <property type="protein sequence ID" value="EAQ08198.1"/>
    <property type="molecule type" value="Genomic_DNA"/>
</dbReference>
<sequence length="470" mass="50896">MKDLQQDMPEQDKSDALMADLARRLGDLSIDIARVSGHVDDTSQQVGQQSRTGIELAQRVDHISSRAQAVLTSAEEAQAISAKAEENAQESGSKLQSMVADVAALIDMVTHIAGQFGRLQNTLTSVARVSGEIGEISRQTNLLSLNAAIEAARAGAHGRGFMVLAREVKDLSQTTREATEEIASTITTLDRELAGLRGETARALDSASVIRTQIDDVSTLVENMPRVMGTVIAAQRDIVGASTSIATEIVQMKSGIDELSEGIAASDQSLANAREKMRDLTNSSETLTAMTALIGLETIDTPYITAAQDLAQRISARFEQAVQGGEVALADLFDRDYRPVPGSNPAQVILRCVRFTDRVLPALQEPLLTLSDRVVFCAAVNADGYLPTHNVKFSQPQRPDDPDWNAAHCRNRRIFNDRVGLAAGRSTRPFLLQAYRRDMGNGTFAMMKDVSAPIMVNGRHWGGVRLAYLV</sequence>
<dbReference type="GO" id="GO:0007165">
    <property type="term" value="P:signal transduction"/>
    <property type="evidence" value="ECO:0007669"/>
    <property type="project" value="UniProtKB-KW"/>
</dbReference>
<dbReference type="PANTHER" id="PTHR32089">
    <property type="entry name" value="METHYL-ACCEPTING CHEMOTAXIS PROTEIN MCPB"/>
    <property type="match status" value="1"/>
</dbReference>
<keyword evidence="7" id="KW-1185">Reference proteome</keyword>
<dbReference type="OrthoDB" id="2489132at2"/>
<dbReference type="STRING" id="314232.SKA53_10749"/>
<evidence type="ECO:0000313" key="7">
    <source>
        <dbReference type="Proteomes" id="UP000004507"/>
    </source>
</evidence>
<keyword evidence="1 3" id="KW-0807">Transducer</keyword>
<evidence type="ECO:0000256" key="4">
    <source>
        <dbReference type="SAM" id="Coils"/>
    </source>
</evidence>
<dbReference type="HOGENOM" id="CLU_000445_107_32_5"/>
<evidence type="ECO:0000256" key="2">
    <source>
        <dbReference type="ARBA" id="ARBA00029447"/>
    </source>
</evidence>
<dbReference type="Gene3D" id="1.10.287.950">
    <property type="entry name" value="Methyl-accepting chemotaxis protein"/>
    <property type="match status" value="1"/>
</dbReference>
<evidence type="ECO:0000256" key="1">
    <source>
        <dbReference type="ARBA" id="ARBA00023224"/>
    </source>
</evidence>
<dbReference type="Pfam" id="PF00015">
    <property type="entry name" value="MCPsignal"/>
    <property type="match status" value="1"/>
</dbReference>
<dbReference type="PRINTS" id="PR00260">
    <property type="entry name" value="CHEMTRNSDUCR"/>
</dbReference>
<dbReference type="AlphaFoldDB" id="A3V1P9"/>
<dbReference type="GO" id="GO:0006935">
    <property type="term" value="P:chemotaxis"/>
    <property type="evidence" value="ECO:0007669"/>
    <property type="project" value="InterPro"/>
</dbReference>